<comment type="similarity">
    <text evidence="1 2">Belongs to the UPF0125 (RnfH) family.</text>
</comment>
<dbReference type="InterPro" id="IPR016155">
    <property type="entry name" value="Mopterin_synth/thiamin_S_b"/>
</dbReference>
<dbReference type="AlphaFoldDB" id="A0A1W6LA03"/>
<dbReference type="RefSeq" id="WP_085751411.1">
    <property type="nucleotide sequence ID" value="NZ_BSPR01000004.1"/>
</dbReference>
<evidence type="ECO:0000256" key="1">
    <source>
        <dbReference type="ARBA" id="ARBA00010645"/>
    </source>
</evidence>
<dbReference type="Pfam" id="PF03658">
    <property type="entry name" value="Ub-RnfH"/>
    <property type="match status" value="1"/>
</dbReference>
<dbReference type="HAMAP" id="MF_00460">
    <property type="entry name" value="UPF0125_RnfH"/>
    <property type="match status" value="1"/>
</dbReference>
<dbReference type="EMBL" id="CP015118">
    <property type="protein sequence ID" value="ARN21125.1"/>
    <property type="molecule type" value="Genomic_DNA"/>
</dbReference>
<dbReference type="Proteomes" id="UP000193427">
    <property type="component" value="Chromosome"/>
</dbReference>
<accession>A0A1W6LA03</accession>
<name>A0A1W6LA03_9BURK</name>
<dbReference type="Gene3D" id="3.10.20.280">
    <property type="entry name" value="RnfH-like"/>
    <property type="match status" value="1"/>
</dbReference>
<dbReference type="PANTHER" id="PTHR37483:SF1">
    <property type="entry name" value="UPF0125 PROTEIN RATB"/>
    <property type="match status" value="1"/>
</dbReference>
<protein>
    <recommendedName>
        <fullName evidence="2">UPF0125 protein A4W93_15165</fullName>
    </recommendedName>
</protein>
<dbReference type="SUPFAM" id="SSF54285">
    <property type="entry name" value="MoaD/ThiS"/>
    <property type="match status" value="1"/>
</dbReference>
<keyword evidence="4" id="KW-1185">Reference proteome</keyword>
<gene>
    <name evidence="3" type="ORF">A4W93_15165</name>
</gene>
<evidence type="ECO:0000313" key="4">
    <source>
        <dbReference type="Proteomes" id="UP000193427"/>
    </source>
</evidence>
<evidence type="ECO:0000313" key="3">
    <source>
        <dbReference type="EMBL" id="ARN21125.1"/>
    </source>
</evidence>
<proteinExistence type="inferred from homology"/>
<evidence type="ECO:0000256" key="2">
    <source>
        <dbReference type="HAMAP-Rule" id="MF_00460"/>
    </source>
</evidence>
<dbReference type="InterPro" id="IPR005346">
    <property type="entry name" value="RnfH"/>
</dbReference>
<reference evidence="3 4" key="1">
    <citation type="submission" date="2016-04" db="EMBL/GenBank/DDBJ databases">
        <title>Complete genome sequence of natural rubber-degrading, novel Gram-negative bacterium, Rhizobacter gummiphilus strain NS21.</title>
        <authorList>
            <person name="Tabata M."/>
            <person name="Kasai D."/>
            <person name="Fukuda M."/>
        </authorList>
    </citation>
    <scope>NUCLEOTIDE SEQUENCE [LARGE SCALE GENOMIC DNA]</scope>
    <source>
        <strain evidence="3 4">NS21</strain>
    </source>
</reference>
<sequence length="103" mass="10880">MAPAEALLRVEVLWGAAPHDIRRVALTLPAGSTAGQALAASGLLVEFPELAQAPMGVWGRACTAETVLRDLDRVELYRGLTVDPKEARRLRHGRGGGGRAGGR</sequence>
<dbReference type="PANTHER" id="PTHR37483">
    <property type="entry name" value="UPF0125 PROTEIN RATB"/>
    <property type="match status" value="1"/>
</dbReference>
<dbReference type="OrthoDB" id="9796575at2"/>
<dbReference type="STRING" id="946333.A4W93_15165"/>
<organism evidence="3 4">
    <name type="scientific">Piscinibacter gummiphilus</name>
    <dbReference type="NCBI Taxonomy" id="946333"/>
    <lineage>
        <taxon>Bacteria</taxon>
        <taxon>Pseudomonadati</taxon>
        <taxon>Pseudomonadota</taxon>
        <taxon>Betaproteobacteria</taxon>
        <taxon>Burkholderiales</taxon>
        <taxon>Sphaerotilaceae</taxon>
        <taxon>Piscinibacter</taxon>
    </lineage>
</organism>
<dbReference type="KEGG" id="rgu:A4W93_15165"/>
<dbReference type="InterPro" id="IPR037021">
    <property type="entry name" value="RnfH_sf"/>
</dbReference>